<evidence type="ECO:0000313" key="5">
    <source>
        <dbReference type="EMBL" id="KAF3036892.1"/>
    </source>
</evidence>
<evidence type="ECO:0000256" key="4">
    <source>
        <dbReference type="SAM" id="MobiDB-lite"/>
    </source>
</evidence>
<dbReference type="GO" id="GO:0016788">
    <property type="term" value="F:hydrolase activity, acting on ester bonds"/>
    <property type="evidence" value="ECO:0007669"/>
    <property type="project" value="InterPro"/>
</dbReference>
<dbReference type="GO" id="GO:1901135">
    <property type="term" value="P:carbohydrate derivative metabolic process"/>
    <property type="evidence" value="ECO:0007669"/>
    <property type="project" value="UniProtKB-ARBA"/>
</dbReference>
<dbReference type="OrthoDB" id="2141316at2759"/>
<evidence type="ECO:0000256" key="1">
    <source>
        <dbReference type="ARBA" id="ARBA00008668"/>
    </source>
</evidence>
<evidence type="ECO:0008006" key="7">
    <source>
        <dbReference type="Google" id="ProtNLM"/>
    </source>
</evidence>
<keyword evidence="3" id="KW-0378">Hydrolase</keyword>
<dbReference type="PANTHER" id="PTHR43695:SF1">
    <property type="entry name" value="RHAMNOGALACTURONAN ACETYLESTERASE"/>
    <property type="match status" value="1"/>
</dbReference>
<sequence length="378" mass="41552">MRPRLTLAKTAILLLSLTVIHLIRYQSAFQSILRDLYISFDDFPTSYSNTLNASRTQGELLADFDYDSTFPSPLIPRTIHFIYFADLYHRHDGTSSLPATSRSHAPELCRKFNPSFDIRIWNETEAHTFIETEYSWFIQTYDAYKHPIQRVDALKYFALYHYGGWGQYLSKYVTAPVVNKAMAGRSARSYSAEGRFTEIANLVTSGDIVVIEFGHNDGGSPTAASDNKRSDCPGSGTETCKSGLDGSTVYTYNHYIEAGARALIAKGAKVVISSQTPNNLWEGGEYAAPAPRFVAYAAQAAKNVGAGASFVDHFQAVADMYEKLGSQATNALYPKDHTHTSPAGADLSAQAFAEAVKVALNGTTPLSSHLKPNIPTVW</sequence>
<dbReference type="AlphaFoldDB" id="A0A9P5BZ15"/>
<dbReference type="Proteomes" id="UP000758155">
    <property type="component" value="Unassembled WGS sequence"/>
</dbReference>
<dbReference type="SUPFAM" id="SSF53448">
    <property type="entry name" value="Nucleotide-diphospho-sugar transferases"/>
    <property type="match status" value="1"/>
</dbReference>
<dbReference type="SUPFAM" id="SSF52266">
    <property type="entry name" value="SGNH hydrolase"/>
    <property type="match status" value="1"/>
</dbReference>
<dbReference type="Pfam" id="PF00657">
    <property type="entry name" value="Lipase_GDSL"/>
    <property type="match status" value="1"/>
</dbReference>
<accession>A0A9P5BZ15</accession>
<reference evidence="5" key="1">
    <citation type="submission" date="2019-04" db="EMBL/GenBank/DDBJ databases">
        <title>Sequencing of skin fungus with MAO and IRED activity.</title>
        <authorList>
            <person name="Marsaioli A.J."/>
            <person name="Bonatto J.M.C."/>
            <person name="Reis Junior O."/>
        </authorList>
    </citation>
    <scope>NUCLEOTIDE SEQUENCE</scope>
    <source>
        <strain evidence="5">28M1</strain>
    </source>
</reference>
<dbReference type="InterPro" id="IPR036514">
    <property type="entry name" value="SGNH_hydro_sf"/>
</dbReference>
<name>A0A9P5BZ15_9PLEO</name>
<protein>
    <recommendedName>
        <fullName evidence="7">Hydrolase</fullName>
    </recommendedName>
</protein>
<dbReference type="EMBL" id="SWKV01000046">
    <property type="protein sequence ID" value="KAF3036892.1"/>
    <property type="molecule type" value="Genomic_DNA"/>
</dbReference>
<proteinExistence type="inferred from homology"/>
<comment type="similarity">
    <text evidence="2">Belongs to the glycosyltransferase 32 family.</text>
</comment>
<keyword evidence="6" id="KW-1185">Reference proteome</keyword>
<dbReference type="Gene3D" id="3.40.50.1110">
    <property type="entry name" value="SGNH hydrolase"/>
    <property type="match status" value="1"/>
</dbReference>
<dbReference type="PANTHER" id="PTHR43695">
    <property type="entry name" value="PUTATIVE (AFU_ORTHOLOGUE AFUA_2G17250)-RELATED"/>
    <property type="match status" value="1"/>
</dbReference>
<feature type="region of interest" description="Disordered" evidence="4">
    <location>
        <begin position="219"/>
        <end position="238"/>
    </location>
</feature>
<comment type="caution">
    <text evidence="5">The sequence shown here is derived from an EMBL/GenBank/DDBJ whole genome shotgun (WGS) entry which is preliminary data.</text>
</comment>
<evidence type="ECO:0000313" key="6">
    <source>
        <dbReference type="Proteomes" id="UP000758155"/>
    </source>
</evidence>
<dbReference type="Pfam" id="PF04488">
    <property type="entry name" value="Gly_transf_sug"/>
    <property type="match status" value="1"/>
</dbReference>
<dbReference type="InterPro" id="IPR007577">
    <property type="entry name" value="GlycoTrfase_DXD_sugar-bd_CS"/>
</dbReference>
<evidence type="ECO:0000256" key="3">
    <source>
        <dbReference type="ARBA" id="ARBA00022801"/>
    </source>
</evidence>
<organism evidence="5 6">
    <name type="scientific">Didymella heteroderae</name>
    <dbReference type="NCBI Taxonomy" id="1769908"/>
    <lineage>
        <taxon>Eukaryota</taxon>
        <taxon>Fungi</taxon>
        <taxon>Dikarya</taxon>
        <taxon>Ascomycota</taxon>
        <taxon>Pezizomycotina</taxon>
        <taxon>Dothideomycetes</taxon>
        <taxon>Pleosporomycetidae</taxon>
        <taxon>Pleosporales</taxon>
        <taxon>Pleosporineae</taxon>
        <taxon>Didymellaceae</taxon>
        <taxon>Didymella</taxon>
    </lineage>
</organism>
<dbReference type="InterPro" id="IPR001087">
    <property type="entry name" value="GDSL"/>
</dbReference>
<comment type="similarity">
    <text evidence="1">Belongs to the 'GDSL' lipolytic enzyme family.</text>
</comment>
<dbReference type="InterPro" id="IPR037459">
    <property type="entry name" value="RhgT-like"/>
</dbReference>
<dbReference type="InterPro" id="IPR029044">
    <property type="entry name" value="Nucleotide-diphossugar_trans"/>
</dbReference>
<evidence type="ECO:0000256" key="2">
    <source>
        <dbReference type="ARBA" id="ARBA00009003"/>
    </source>
</evidence>
<gene>
    <name evidence="5" type="ORF">E8E12_001479</name>
</gene>